<dbReference type="GO" id="GO:0030017">
    <property type="term" value="C:sarcomere"/>
    <property type="evidence" value="ECO:0007669"/>
    <property type="project" value="TreeGrafter"/>
</dbReference>
<dbReference type="Proteomes" id="UP000440578">
    <property type="component" value="Unassembled WGS sequence"/>
</dbReference>
<feature type="compositionally biased region" description="Basic and acidic residues" evidence="1">
    <location>
        <begin position="213"/>
        <end position="223"/>
    </location>
</feature>
<reference evidence="3 4" key="1">
    <citation type="submission" date="2019-07" db="EMBL/GenBank/DDBJ databases">
        <title>Draft genome assembly of a fouling barnacle, Amphibalanus amphitrite (Darwin, 1854): The first reference genome for Thecostraca.</title>
        <authorList>
            <person name="Kim W."/>
        </authorList>
    </citation>
    <scope>NUCLEOTIDE SEQUENCE [LARGE SCALE GENOMIC DNA]</scope>
    <source>
        <strain evidence="3">SNU_AA5</strain>
        <tissue evidence="3">Soma without cirri and trophi</tissue>
    </source>
</reference>
<dbReference type="GO" id="GO:0045944">
    <property type="term" value="P:positive regulation of transcription by RNA polymerase II"/>
    <property type="evidence" value="ECO:0007669"/>
    <property type="project" value="TreeGrafter"/>
</dbReference>
<feature type="compositionally biased region" description="Low complexity" evidence="1">
    <location>
        <begin position="276"/>
        <end position="298"/>
    </location>
</feature>
<proteinExistence type="predicted"/>
<name>A0A6A4V7B8_AMPAM</name>
<dbReference type="GO" id="GO:0035025">
    <property type="term" value="P:positive regulation of Rho protein signal transduction"/>
    <property type="evidence" value="ECO:0007669"/>
    <property type="project" value="InterPro"/>
</dbReference>
<dbReference type="InterPro" id="IPR026111">
    <property type="entry name" value="Abra"/>
</dbReference>
<evidence type="ECO:0000313" key="3">
    <source>
        <dbReference type="EMBL" id="KAF0290496.1"/>
    </source>
</evidence>
<evidence type="ECO:0000313" key="4">
    <source>
        <dbReference type="Proteomes" id="UP000440578"/>
    </source>
</evidence>
<gene>
    <name evidence="3" type="primary">ABRA_0</name>
    <name evidence="3" type="ORF">FJT64_011322</name>
</gene>
<dbReference type="PANTHER" id="PTHR22739">
    <property type="entry name" value="STRIATED MUSCLE ACTIVATOR OF RHO-DEPENDENT SIGNALING-RELATED"/>
    <property type="match status" value="1"/>
</dbReference>
<protein>
    <submittedName>
        <fullName evidence="3">Actin-binding Rho-activating protein</fullName>
    </submittedName>
</protein>
<evidence type="ECO:0000256" key="1">
    <source>
        <dbReference type="SAM" id="MobiDB-lite"/>
    </source>
</evidence>
<feature type="region of interest" description="Disordered" evidence="1">
    <location>
        <begin position="182"/>
        <end position="298"/>
    </location>
</feature>
<dbReference type="SMART" id="SM01283">
    <property type="entry name" value="Costars"/>
    <property type="match status" value="1"/>
</dbReference>
<dbReference type="InterPro" id="IPR038095">
    <property type="entry name" value="Costars_sf"/>
</dbReference>
<dbReference type="Gene3D" id="1.10.10.1540">
    <property type="entry name" value="Costar domain"/>
    <property type="match status" value="1"/>
</dbReference>
<keyword evidence="4" id="KW-1185">Reference proteome</keyword>
<dbReference type="GO" id="GO:0003779">
    <property type="term" value="F:actin binding"/>
    <property type="evidence" value="ECO:0007669"/>
    <property type="project" value="InterPro"/>
</dbReference>
<dbReference type="InterPro" id="IPR027817">
    <property type="entry name" value="Costars_dom"/>
</dbReference>
<dbReference type="EMBL" id="VIIS01001949">
    <property type="protein sequence ID" value="KAF0290496.1"/>
    <property type="molecule type" value="Genomic_DNA"/>
</dbReference>
<sequence length="522" mass="57889">MSSSRKIRLFSDVGAKMSMFDQRAKEHRDSQMINPFSEWGGAGTRRKLSREDPNYGRPVEGSKTAERGRLAQIQMIGDMVELCDMIYDCGIRSKDGRAAISFGDAFRLYSSINDKVVGLLMRGRKHKILDFEGEMLFQGRDDHKMIELLLPLNTIRHKYGMPERAGCGEVDHELLQLLAEQDRKQKQQRKQQRTRSVGVPPLAPPPARHQKSRSVDNGRRSDEDGTEEVVVRGARRKTEARSRVESGKSGGGAEAGGRANESRLPEIRVSQGHDVSTVPTSADSPTAPAETTPTAETECASAVGRDQGQGHMSGAGTSDLPGGLDCCVLIRRAVVLLLLTAWVTMSVVKVQQLLSEPTSTSTHWEEDNLLPHLTICPAATINTTVATIMNKGTEKQKSALLGNKTLLEFFWTAGLKLDDMLHNVVPTDSPGEYRDFFGTSWKASVHYLSDPDYNQATCKRHCFFADMNCTLERIHNSEKRLCLAADFGYFKAYRLFKGLLTASESNCSCPVSCVRDRMERDG</sequence>
<organism evidence="3 4">
    <name type="scientific">Amphibalanus amphitrite</name>
    <name type="common">Striped barnacle</name>
    <name type="synonym">Balanus amphitrite</name>
    <dbReference type="NCBI Taxonomy" id="1232801"/>
    <lineage>
        <taxon>Eukaryota</taxon>
        <taxon>Metazoa</taxon>
        <taxon>Ecdysozoa</taxon>
        <taxon>Arthropoda</taxon>
        <taxon>Crustacea</taxon>
        <taxon>Multicrustacea</taxon>
        <taxon>Cirripedia</taxon>
        <taxon>Thoracica</taxon>
        <taxon>Thoracicalcarea</taxon>
        <taxon>Balanomorpha</taxon>
        <taxon>Balanoidea</taxon>
        <taxon>Balanidae</taxon>
        <taxon>Amphibalaninae</taxon>
        <taxon>Amphibalanus</taxon>
    </lineage>
</organism>
<dbReference type="PANTHER" id="PTHR22739:SF7">
    <property type="entry name" value="EG:152A3.3 PROTEIN-RELATED"/>
    <property type="match status" value="1"/>
</dbReference>
<comment type="caution">
    <text evidence="3">The sequence shown here is derived from an EMBL/GenBank/DDBJ whole genome shotgun (WGS) entry which is preliminary data.</text>
</comment>
<dbReference type="AlphaFoldDB" id="A0A6A4V7B8"/>
<dbReference type="Pfam" id="PF14705">
    <property type="entry name" value="Costars"/>
    <property type="match status" value="1"/>
</dbReference>
<feature type="domain" description="Costars" evidence="2">
    <location>
        <begin position="73"/>
        <end position="149"/>
    </location>
</feature>
<evidence type="ECO:0000259" key="2">
    <source>
        <dbReference type="SMART" id="SM01283"/>
    </source>
</evidence>
<feature type="compositionally biased region" description="Basic and acidic residues" evidence="1">
    <location>
        <begin position="236"/>
        <end position="246"/>
    </location>
</feature>
<feature type="region of interest" description="Disordered" evidence="1">
    <location>
        <begin position="34"/>
        <end position="63"/>
    </location>
</feature>
<accession>A0A6A4V7B8</accession>